<name>A0A1B3PE47_VIBPH</name>
<accession>A0A1B3PE47</accession>
<dbReference type="AlphaFoldDB" id="A0A1B3PE47"/>
<organism evidence="1">
    <name type="scientific">Vibrio parahaemolyticus</name>
    <dbReference type="NCBI Taxonomy" id="670"/>
    <lineage>
        <taxon>Bacteria</taxon>
        <taxon>Pseudomonadati</taxon>
        <taxon>Pseudomonadota</taxon>
        <taxon>Gammaproteobacteria</taxon>
        <taxon>Vibrionales</taxon>
        <taxon>Vibrionaceae</taxon>
        <taxon>Vibrio</taxon>
    </lineage>
</organism>
<sequence length="372" mass="42325">MQSNEIKHIFLVSRTDYFSPLFIDALIEKAGINHETLGVVVFGCGDIESQYPKKIDGVTYFSYEKVNNSIFLNASTITYFSLSALNSAQVREVLELSPQMKSKCYMFITDDEVDRWLWCKDKHGRLVADVKLNITENDLWVLSQQEQFIALDSAFREKLSQVLERCDFCLVDSSVVFDTLPTKSAETLAISVYADEKNKKKSILLGTKPNAFKYQDIKAMLHAFIKAGVHTEYKFVVMWPVKQWRKRLLLDLYLTYLQKIKKQTVDVSVITSLPPLAYTAVVMSCTHLVLQPRGGASTARQLMKWGQGKVYVAKGSHNELFFKDAQNIELCSFSTFDELASSLGKQIDVKANASKINAEEQRSLQELARLYI</sequence>
<evidence type="ECO:0000313" key="1">
    <source>
        <dbReference type="EMBL" id="AOG18127.1"/>
    </source>
</evidence>
<dbReference type="PATRIC" id="fig|670.816.peg.4671"/>
<dbReference type="EMBL" id="KT459784">
    <property type="protein sequence ID" value="AOG18127.1"/>
    <property type="molecule type" value="Genomic_DNA"/>
</dbReference>
<proteinExistence type="predicted"/>
<reference evidence="1" key="1">
    <citation type="submission" date="2015-08" db="EMBL/GenBank/DDBJ databases">
        <title>Discovery and development of a PCR assay for identification of three novel provisional O serotypes of Vibrio parahaemolyticus.</title>
        <authorList>
            <person name="Guo X."/>
            <person name="Chen L."/>
            <person name="Chen H."/>
            <person name="Chen M."/>
            <person name="Liu B."/>
        </authorList>
    </citation>
    <scope>NUCLEOTIDE SEQUENCE</scope>
    <source>
        <strain evidence="1">G2584</strain>
    </source>
</reference>
<protein>
    <submittedName>
        <fullName evidence="1">WvcC</fullName>
    </submittedName>
</protein>
<gene>
    <name evidence="1" type="primary">wvcC</name>
</gene>
<dbReference type="RefSeq" id="WP_025520226.1">
    <property type="nucleotide sequence ID" value="NZ_CP051100.1"/>
</dbReference>